<name>A0A133NLG7_9FUSO</name>
<organism evidence="1 2">
    <name type="scientific">Fusobacterium equinum</name>
    <dbReference type="NCBI Taxonomy" id="134605"/>
    <lineage>
        <taxon>Bacteria</taxon>
        <taxon>Fusobacteriati</taxon>
        <taxon>Fusobacteriota</taxon>
        <taxon>Fusobacteriia</taxon>
        <taxon>Fusobacteriales</taxon>
        <taxon>Fusobacteriaceae</taxon>
        <taxon>Fusobacterium</taxon>
    </lineage>
</organism>
<evidence type="ECO:0000313" key="1">
    <source>
        <dbReference type="EMBL" id="KXA17121.1"/>
    </source>
</evidence>
<dbReference type="AlphaFoldDB" id="A0A133NLG7"/>
<dbReference type="STRING" id="134605.HMPREF3206_00073"/>
<comment type="caution">
    <text evidence="1">The sequence shown here is derived from an EMBL/GenBank/DDBJ whole genome shotgun (WGS) entry which is preliminary data.</text>
</comment>
<dbReference type="EMBL" id="LRPX01000002">
    <property type="protein sequence ID" value="KXA17121.1"/>
    <property type="molecule type" value="Genomic_DNA"/>
</dbReference>
<accession>A0A133NLG7</accession>
<dbReference type="Proteomes" id="UP000070617">
    <property type="component" value="Unassembled WGS sequence"/>
</dbReference>
<dbReference type="PATRIC" id="fig|134605.3.peg.74"/>
<keyword evidence="2" id="KW-1185">Reference proteome</keyword>
<gene>
    <name evidence="1" type="ORF">HMPREF3206_00073</name>
</gene>
<sequence>MILIAEKQLAKVLNITDRRVRELFKEEKNLDGTYPFARCVQLYIQQTREGSIHQVTLKTLSELIGISEKTTRNYANKGIFKKLENGKYDIRDCLRSYLDSKDEWNRKKEIERQTAEFKLNIMKKNYHANENVEYILTDMLIKFKARLLGTAIKIDDTLDEIEPHERLNYLKKILIDTLEELAEYKPPEKEKVDV</sequence>
<proteinExistence type="predicted"/>
<evidence type="ECO:0000313" key="2">
    <source>
        <dbReference type="Proteomes" id="UP000070617"/>
    </source>
</evidence>
<protein>
    <submittedName>
        <fullName evidence="1">Uncharacterized protein</fullName>
    </submittedName>
</protein>
<reference evidence="2" key="1">
    <citation type="submission" date="2016-01" db="EMBL/GenBank/DDBJ databases">
        <authorList>
            <person name="Mitreva M."/>
            <person name="Pepin K.H."/>
            <person name="Mihindukulasuriya K.A."/>
            <person name="Fulton R."/>
            <person name="Fronick C."/>
            <person name="O'Laughlin M."/>
            <person name="Miner T."/>
            <person name="Herter B."/>
            <person name="Rosa B.A."/>
            <person name="Cordes M."/>
            <person name="Tomlinson C."/>
            <person name="Wollam A."/>
            <person name="Palsikar V.B."/>
            <person name="Mardis E.R."/>
            <person name="Wilson R.K."/>
        </authorList>
    </citation>
    <scope>NUCLEOTIDE SEQUENCE [LARGE SCALE GENOMIC DNA]</scope>
    <source>
        <strain evidence="2">CMW8396</strain>
    </source>
</reference>
<dbReference type="RefSeq" id="WP_005964247.1">
    <property type="nucleotide sequence ID" value="NZ_KQ956508.1"/>
</dbReference>